<evidence type="ECO:0000256" key="1">
    <source>
        <dbReference type="SAM" id="Phobius"/>
    </source>
</evidence>
<keyword evidence="1" id="KW-1133">Transmembrane helix</keyword>
<name>A0A2N3IAT1_9BACT</name>
<dbReference type="AlphaFoldDB" id="A0A2N3IAT1"/>
<sequence length="464" mass="53906">MFSQKSSKKTWIKTIFQLFIFLTILQGYSQEIRIELARKKIKQNEFLQIRVLSNYEDFKGAEGFPEIKDFEKTFQVSLEYTSDKGEIWKGIEQNYKPLKVGKFKINSFEIKVGTKKQTFKGEEVWVEESPENTETDLLSQLEEESQAEDLVGLGKLQNVFVALTANTKEVFVGEEINLNFALYVAKNAPIALDLYDLDRQISQIIRQIHLPKSWQENYGLDSVSTDEIILEKKTYKRYKFFQSAFYPTEPLLWNIPSLELKVLDKEKEKLLSLRSNPLSILIKPLPKNIKNLTGRLQMQEIITYLKIQTGQSVNYQINIVGNANFARLNLPPPNSNNFLEFYATATEQTLRKMPSQIIGVKSFRYTILAKKPGKYPLKNYFFLAYFNQETKKIDTLRSKLVLEVSGSPLEFSSLENSELQSWIEKADDTPMQMRTYSRTRWIATGLLALLFLIVLYKVLSNFRE</sequence>
<keyword evidence="1" id="KW-0812">Transmembrane</keyword>
<keyword evidence="3" id="KW-1185">Reference proteome</keyword>
<accession>A0A2N3IAT1</accession>
<organism evidence="2 3">
    <name type="scientific">Raineya orbicola</name>
    <dbReference type="NCBI Taxonomy" id="2016530"/>
    <lineage>
        <taxon>Bacteria</taxon>
        <taxon>Pseudomonadati</taxon>
        <taxon>Bacteroidota</taxon>
        <taxon>Cytophagia</taxon>
        <taxon>Cytophagales</taxon>
        <taxon>Raineyaceae</taxon>
        <taxon>Raineya</taxon>
    </lineage>
</organism>
<protein>
    <submittedName>
        <fullName evidence="2">Oxygen tolerance</fullName>
    </submittedName>
</protein>
<dbReference type="EMBL" id="NKXO01000035">
    <property type="protein sequence ID" value="PKQ67409.1"/>
    <property type="molecule type" value="Genomic_DNA"/>
</dbReference>
<reference evidence="2 3" key="1">
    <citation type="submission" date="2017-06" db="EMBL/GenBank/DDBJ databases">
        <title>Raineya orbicola gen. nov., sp. nov. a slightly thermophilic bacterium of the phylum Bacteroidetes and the description of Raineyaceae fam. nov.</title>
        <authorList>
            <person name="Albuquerque L."/>
            <person name="Polonia A.R.M."/>
            <person name="Barroso C."/>
            <person name="Froufe H.J.C."/>
            <person name="Lage O."/>
            <person name="Lobo-Da-Cunha A."/>
            <person name="Egas C."/>
            <person name="Da Costa M.S."/>
        </authorList>
    </citation>
    <scope>NUCLEOTIDE SEQUENCE [LARGE SCALE GENOMIC DNA]</scope>
    <source>
        <strain evidence="2 3">SPSPC-11</strain>
    </source>
</reference>
<dbReference type="InterPro" id="IPR025738">
    <property type="entry name" value="BatD"/>
</dbReference>
<feature type="transmembrane region" description="Helical" evidence="1">
    <location>
        <begin position="441"/>
        <end position="459"/>
    </location>
</feature>
<proteinExistence type="predicted"/>
<gene>
    <name evidence="2" type="ORF">Rain11_2088</name>
</gene>
<dbReference type="Proteomes" id="UP000233387">
    <property type="component" value="Unassembled WGS sequence"/>
</dbReference>
<dbReference type="RefSeq" id="WP_101359354.1">
    <property type="nucleotide sequence ID" value="NZ_NKXO01000035.1"/>
</dbReference>
<dbReference type="PANTHER" id="PTHR40940">
    <property type="entry name" value="PROTEIN BATD-RELATED"/>
    <property type="match status" value="1"/>
</dbReference>
<comment type="caution">
    <text evidence="2">The sequence shown here is derived from an EMBL/GenBank/DDBJ whole genome shotgun (WGS) entry which is preliminary data.</text>
</comment>
<dbReference type="PANTHER" id="PTHR40940:SF2">
    <property type="entry name" value="BATD"/>
    <property type="match status" value="1"/>
</dbReference>
<dbReference type="OrthoDB" id="2079210at2"/>
<evidence type="ECO:0000313" key="3">
    <source>
        <dbReference type="Proteomes" id="UP000233387"/>
    </source>
</evidence>
<evidence type="ECO:0000313" key="2">
    <source>
        <dbReference type="EMBL" id="PKQ67409.1"/>
    </source>
</evidence>
<keyword evidence="1" id="KW-0472">Membrane</keyword>